<dbReference type="GO" id="GO:0005829">
    <property type="term" value="C:cytosol"/>
    <property type="evidence" value="ECO:0007669"/>
    <property type="project" value="TreeGrafter"/>
</dbReference>
<feature type="domain" description="HTH cro/C1-type" evidence="3">
    <location>
        <begin position="30"/>
        <end position="84"/>
    </location>
</feature>
<dbReference type="InterPro" id="IPR050807">
    <property type="entry name" value="TransReg_Diox_bact_type"/>
</dbReference>
<evidence type="ECO:0000256" key="2">
    <source>
        <dbReference type="SAM" id="MobiDB-lite"/>
    </source>
</evidence>
<dbReference type="Gene3D" id="1.10.260.40">
    <property type="entry name" value="lambda repressor-like DNA-binding domains"/>
    <property type="match status" value="1"/>
</dbReference>
<sequence>MDTNLEISSPAFEEHSAESPRASIEIGPRLHRLRKERQWSLVQTSKHTGLSLSALSKIERGELSPTLSSLSKIAAGFDMDVVSLLNDSDASMTQGRRSTSRHSNGVAIATRTCENVWFAADLRNKNMLPVKTTIIARSTRDYSEWPTHPGEIFVYVLSGEITIYSELYEPLALAQGDTIYYDASSGHKWISTSPDDAEVLWIYASNK</sequence>
<dbReference type="PANTHER" id="PTHR46797">
    <property type="entry name" value="HTH-TYPE TRANSCRIPTIONAL REGULATOR"/>
    <property type="match status" value="1"/>
</dbReference>
<dbReference type="Proteomes" id="UP000238045">
    <property type="component" value="Unassembled WGS sequence"/>
</dbReference>
<dbReference type="CDD" id="cd00093">
    <property type="entry name" value="HTH_XRE"/>
    <property type="match status" value="1"/>
</dbReference>
<dbReference type="PANTHER" id="PTHR46797:SF20">
    <property type="entry name" value="BLR4304 PROTEIN"/>
    <property type="match status" value="1"/>
</dbReference>
<dbReference type="InterPro" id="IPR011051">
    <property type="entry name" value="RmlC_Cupin_sf"/>
</dbReference>
<dbReference type="GO" id="GO:0003700">
    <property type="term" value="F:DNA-binding transcription factor activity"/>
    <property type="evidence" value="ECO:0007669"/>
    <property type="project" value="TreeGrafter"/>
</dbReference>
<dbReference type="AlphaFoldDB" id="A0A2S9EY75"/>
<comment type="caution">
    <text evidence="4">The sequence shown here is derived from an EMBL/GenBank/DDBJ whole genome shotgun (WGS) entry which is preliminary data.</text>
</comment>
<evidence type="ECO:0000313" key="4">
    <source>
        <dbReference type="EMBL" id="PRC21924.1"/>
    </source>
</evidence>
<accession>A0A2S9EY75</accession>
<dbReference type="SUPFAM" id="SSF47413">
    <property type="entry name" value="lambda repressor-like DNA-binding domains"/>
    <property type="match status" value="1"/>
</dbReference>
<dbReference type="RefSeq" id="WP_105695429.1">
    <property type="nucleotide sequence ID" value="NZ_CP159260.1"/>
</dbReference>
<feature type="region of interest" description="Disordered" evidence="2">
    <location>
        <begin position="1"/>
        <end position="22"/>
    </location>
</feature>
<dbReference type="InterPro" id="IPR013096">
    <property type="entry name" value="Cupin_2"/>
</dbReference>
<evidence type="ECO:0000313" key="5">
    <source>
        <dbReference type="Proteomes" id="UP000238045"/>
    </source>
</evidence>
<keyword evidence="1" id="KW-0238">DNA-binding</keyword>
<organism evidence="4 5">
    <name type="scientific">Pseudomonas poae</name>
    <dbReference type="NCBI Taxonomy" id="200451"/>
    <lineage>
        <taxon>Bacteria</taxon>
        <taxon>Pseudomonadati</taxon>
        <taxon>Pseudomonadota</taxon>
        <taxon>Gammaproteobacteria</taxon>
        <taxon>Pseudomonadales</taxon>
        <taxon>Pseudomonadaceae</taxon>
        <taxon>Pseudomonas</taxon>
    </lineage>
</organism>
<evidence type="ECO:0000256" key="1">
    <source>
        <dbReference type="ARBA" id="ARBA00023125"/>
    </source>
</evidence>
<evidence type="ECO:0000259" key="3">
    <source>
        <dbReference type="PROSITE" id="PS50943"/>
    </source>
</evidence>
<dbReference type="Gene3D" id="2.60.120.10">
    <property type="entry name" value="Jelly Rolls"/>
    <property type="match status" value="1"/>
</dbReference>
<dbReference type="InterPro" id="IPR001387">
    <property type="entry name" value="Cro/C1-type_HTH"/>
</dbReference>
<gene>
    <name evidence="4" type="ORF">CQZ99_03785</name>
</gene>
<proteinExistence type="predicted"/>
<name>A0A2S9EY75_9PSED</name>
<dbReference type="SMART" id="SM00530">
    <property type="entry name" value="HTH_XRE"/>
    <property type="match status" value="1"/>
</dbReference>
<dbReference type="Pfam" id="PF01381">
    <property type="entry name" value="HTH_3"/>
    <property type="match status" value="1"/>
</dbReference>
<dbReference type="InterPro" id="IPR014710">
    <property type="entry name" value="RmlC-like_jellyroll"/>
</dbReference>
<dbReference type="CDD" id="cd02209">
    <property type="entry name" value="cupin_XRE_C"/>
    <property type="match status" value="1"/>
</dbReference>
<dbReference type="EMBL" id="PCQL01000003">
    <property type="protein sequence ID" value="PRC21924.1"/>
    <property type="molecule type" value="Genomic_DNA"/>
</dbReference>
<protein>
    <submittedName>
        <fullName evidence="4">XRE family transcriptional regulator</fullName>
    </submittedName>
</protein>
<dbReference type="Pfam" id="PF07883">
    <property type="entry name" value="Cupin_2"/>
    <property type="match status" value="1"/>
</dbReference>
<reference evidence="4 5" key="1">
    <citation type="submission" date="2017-09" db="EMBL/GenBank/DDBJ databases">
        <title>Genomic, metabolic, and phenotypic characteristics of bacterial isolates from the natural microbiome of the model nematode Caenorhabditis elegans.</title>
        <authorList>
            <person name="Zimmermann J."/>
            <person name="Obeng N."/>
            <person name="Yang W."/>
            <person name="Obeng O."/>
            <person name="Kissoyan K."/>
            <person name="Pees B."/>
            <person name="Dirksen P."/>
            <person name="Hoppner M."/>
            <person name="Franke A."/>
            <person name="Rosenstiel P."/>
            <person name="Leippe M."/>
            <person name="Dierking K."/>
            <person name="Kaleta C."/>
            <person name="Schulenburg H."/>
        </authorList>
    </citation>
    <scope>NUCLEOTIDE SEQUENCE [LARGE SCALE GENOMIC DNA]</scope>
    <source>
        <strain evidence="4 5">MYb117</strain>
    </source>
</reference>
<dbReference type="InterPro" id="IPR010982">
    <property type="entry name" value="Lambda_DNA-bd_dom_sf"/>
</dbReference>
<keyword evidence="5" id="KW-1185">Reference proteome</keyword>
<dbReference type="GO" id="GO:0003677">
    <property type="term" value="F:DNA binding"/>
    <property type="evidence" value="ECO:0007669"/>
    <property type="project" value="UniProtKB-KW"/>
</dbReference>
<dbReference type="PROSITE" id="PS50943">
    <property type="entry name" value="HTH_CROC1"/>
    <property type="match status" value="1"/>
</dbReference>
<dbReference type="SUPFAM" id="SSF51182">
    <property type="entry name" value="RmlC-like cupins"/>
    <property type="match status" value="1"/>
</dbReference>